<comment type="caution">
    <text evidence="2">The sequence shown here is derived from an EMBL/GenBank/DDBJ whole genome shotgun (WGS) entry which is preliminary data.</text>
</comment>
<proteinExistence type="predicted"/>
<name>A0A835L621_SPOEX</name>
<keyword evidence="1" id="KW-0472">Membrane</keyword>
<sequence length="173" mass="19575">MHSVIDSSTVLLFVSNIIQMGLIAFLLLPLLDVVTQAKSRLHEFSDLMANYDLVDIGYAQNQDEDLPVIGIIEDEIEGDDVDAFNWPLVVHLSEKETLRLKSFLEESPRACTLIQRDSVILIPERSELAERIDEIEIPLDCDVENFTILKDSGQLSEVIETKKEPPQQNDKLV</sequence>
<evidence type="ECO:0000256" key="1">
    <source>
        <dbReference type="SAM" id="Phobius"/>
    </source>
</evidence>
<organism evidence="2 3">
    <name type="scientific">Spodoptera exigua</name>
    <name type="common">Beet armyworm</name>
    <name type="synonym">Noctua fulgens</name>
    <dbReference type="NCBI Taxonomy" id="7107"/>
    <lineage>
        <taxon>Eukaryota</taxon>
        <taxon>Metazoa</taxon>
        <taxon>Ecdysozoa</taxon>
        <taxon>Arthropoda</taxon>
        <taxon>Hexapoda</taxon>
        <taxon>Insecta</taxon>
        <taxon>Pterygota</taxon>
        <taxon>Neoptera</taxon>
        <taxon>Endopterygota</taxon>
        <taxon>Lepidoptera</taxon>
        <taxon>Glossata</taxon>
        <taxon>Ditrysia</taxon>
        <taxon>Noctuoidea</taxon>
        <taxon>Noctuidae</taxon>
        <taxon>Amphipyrinae</taxon>
        <taxon>Spodoptera</taxon>
    </lineage>
</organism>
<dbReference type="EMBL" id="JACKWZ010000038">
    <property type="protein sequence ID" value="KAF9419872.1"/>
    <property type="molecule type" value="Genomic_DNA"/>
</dbReference>
<protein>
    <submittedName>
        <fullName evidence="2">Uncharacterized protein</fullName>
    </submittedName>
</protein>
<evidence type="ECO:0000313" key="3">
    <source>
        <dbReference type="Proteomes" id="UP000648187"/>
    </source>
</evidence>
<dbReference type="AlphaFoldDB" id="A0A835L621"/>
<keyword evidence="1" id="KW-0812">Transmembrane</keyword>
<keyword evidence="1" id="KW-1133">Transmembrane helix</keyword>
<keyword evidence="3" id="KW-1185">Reference proteome</keyword>
<feature type="transmembrane region" description="Helical" evidence="1">
    <location>
        <begin position="12"/>
        <end position="31"/>
    </location>
</feature>
<reference evidence="2" key="1">
    <citation type="submission" date="2020-08" db="EMBL/GenBank/DDBJ databases">
        <title>Spodoptera exigua strain:BAW_Kor-Di-RS1 Genome sequencing and assembly.</title>
        <authorList>
            <person name="Kim J."/>
            <person name="Nam H.Y."/>
            <person name="Kwon M."/>
            <person name="Choi J.H."/>
            <person name="Cho S.R."/>
            <person name="Kim G.-H."/>
        </authorList>
    </citation>
    <scope>NUCLEOTIDE SEQUENCE</scope>
    <source>
        <strain evidence="2">BAW_Kor-Di-RS1</strain>
        <tissue evidence="2">Whole-body</tissue>
    </source>
</reference>
<evidence type="ECO:0000313" key="2">
    <source>
        <dbReference type="EMBL" id="KAF9419872.1"/>
    </source>
</evidence>
<dbReference type="Proteomes" id="UP000648187">
    <property type="component" value="Unassembled WGS sequence"/>
</dbReference>
<accession>A0A835L621</accession>
<gene>
    <name evidence="2" type="ORF">HW555_003705</name>
</gene>